<keyword evidence="1" id="KW-1133">Transmembrane helix</keyword>
<dbReference type="AlphaFoldDB" id="A0A1H2M3A3"/>
<gene>
    <name evidence="2" type="ORF">SAMN04488544_1319</name>
</gene>
<sequence length="59" mass="6365">MATMTLLVFALGAVLAMIAGVAWILWEDASSHRRSHDDLETCEAIWALSANPRHAAGES</sequence>
<name>A0A1H2M3A3_9ACTN</name>
<protein>
    <submittedName>
        <fullName evidence="2">Uncharacterized protein</fullName>
    </submittedName>
</protein>
<accession>A0A1H2M3A3</accession>
<dbReference type="RefSeq" id="WP_091073754.1">
    <property type="nucleotide sequence ID" value="NZ_LT629799.1"/>
</dbReference>
<keyword evidence="1" id="KW-0812">Transmembrane</keyword>
<proteinExistence type="predicted"/>
<reference evidence="3" key="1">
    <citation type="submission" date="2016-10" db="EMBL/GenBank/DDBJ databases">
        <authorList>
            <person name="Varghese N."/>
            <person name="Submissions S."/>
        </authorList>
    </citation>
    <scope>NUCLEOTIDE SEQUENCE [LARGE SCALE GENOMIC DNA]</scope>
    <source>
        <strain evidence="3">DSM 21743</strain>
    </source>
</reference>
<organism evidence="2 3">
    <name type="scientific">Microlunatus sagamiharensis</name>
    <dbReference type="NCBI Taxonomy" id="546874"/>
    <lineage>
        <taxon>Bacteria</taxon>
        <taxon>Bacillati</taxon>
        <taxon>Actinomycetota</taxon>
        <taxon>Actinomycetes</taxon>
        <taxon>Propionibacteriales</taxon>
        <taxon>Propionibacteriaceae</taxon>
        <taxon>Microlunatus</taxon>
    </lineage>
</organism>
<evidence type="ECO:0000256" key="1">
    <source>
        <dbReference type="SAM" id="Phobius"/>
    </source>
</evidence>
<keyword evidence="1" id="KW-0472">Membrane</keyword>
<evidence type="ECO:0000313" key="3">
    <source>
        <dbReference type="Proteomes" id="UP000198825"/>
    </source>
</evidence>
<dbReference type="OrthoDB" id="9872535at2"/>
<keyword evidence="3" id="KW-1185">Reference proteome</keyword>
<evidence type="ECO:0000313" key="2">
    <source>
        <dbReference type="EMBL" id="SDU87649.1"/>
    </source>
</evidence>
<feature type="transmembrane region" description="Helical" evidence="1">
    <location>
        <begin position="6"/>
        <end position="26"/>
    </location>
</feature>
<dbReference type="Proteomes" id="UP000198825">
    <property type="component" value="Chromosome I"/>
</dbReference>
<dbReference type="EMBL" id="LT629799">
    <property type="protein sequence ID" value="SDU87649.1"/>
    <property type="molecule type" value="Genomic_DNA"/>
</dbReference>